<comment type="caution">
    <text evidence="10">The sequence shown here is derived from an EMBL/GenBank/DDBJ whole genome shotgun (WGS) entry which is preliminary data.</text>
</comment>
<evidence type="ECO:0000313" key="10">
    <source>
        <dbReference type="EMBL" id="TPX76404.1"/>
    </source>
</evidence>
<feature type="compositionally biased region" description="Low complexity" evidence="8">
    <location>
        <begin position="579"/>
        <end position="592"/>
    </location>
</feature>
<dbReference type="OrthoDB" id="294541at2759"/>
<feature type="compositionally biased region" description="Basic and acidic residues" evidence="8">
    <location>
        <begin position="1416"/>
        <end position="1426"/>
    </location>
</feature>
<keyword evidence="3" id="KW-1003">Cell membrane</keyword>
<feature type="transmembrane region" description="Helical" evidence="9">
    <location>
        <begin position="278"/>
        <end position="299"/>
    </location>
</feature>
<feature type="compositionally biased region" description="Polar residues" evidence="8">
    <location>
        <begin position="676"/>
        <end position="687"/>
    </location>
</feature>
<feature type="compositionally biased region" description="Low complexity" evidence="8">
    <location>
        <begin position="1370"/>
        <end position="1386"/>
    </location>
</feature>
<keyword evidence="6 9" id="KW-1133">Transmembrane helix</keyword>
<proteinExistence type="predicted"/>
<feature type="transmembrane region" description="Helical" evidence="9">
    <location>
        <begin position="311"/>
        <end position="336"/>
    </location>
</feature>
<sequence length="1541" mass="166682">MDVHSDDGPDNLSTTHTHLHTQARQHLNVIRSKTVQKIPGIALIFNNMTGIGMIQTPLIFQQSGWLPVTLFFILFMIISSLCALFIVEAMQAIPGNRFFSGTVEFGTLIHFYFGTWAHISGQIMMYGALQSLAVASMIQSSQTFDNLFVDVFRGTCGVSLGNLAGISASNISYWSGGVVGGVELANTSIQSGVAWICVNDHGSGISPFGDTYMLFTAGYLTIASLVVPMCYFPLTEFVWVQTVTFSLTIVIFIEWISVAIMEGFNSHNVPMVGDVSGYAGLVGVVMLNFAFVQTIPSWVNVRRPDVSIQGSIWTATSAGLATFLMTGLLPALAYTIPDNSNLISVMTITGGTVSKVFGYLFSIAVLMASIPVLLFIVQSNLEQNFKMSRVQSIGLSYVFPWLCTIPFQTGNFLLSINVWSGLILVAGANFIVPLLIYLKALHFRKRYNERRYLTKKQRDLLKIIHSNGGHHATVPRVTEPSPLVIGNSSSDTVVTCDPAEHAKDATTAHDLHGETLQKIPMLVLHAAEEDHEHHDLTNGKLHGLKIQSVSTDDENASVQARLDAGLTVLGGAMHASPLHSPLPSIHPSPVVSNGLMGDPPTPTQPDSAPSAVGLADSFGFLTVPGMFPGAQSSFRRGSLGGTSGESASYASVSSRSPTPLTENGSAKQDGSETHADMNSFNVSNGVNVPSNLESVTADRTSLWVSSANGNMDVGSVGGFPQSPQPKKKVSLLVPGEDTPSFNGSLLAPNADASSRSDPIEGRTAESSIRVENSHAGSSNRSVRTGVSGSLASLSAKMSLPDELQDLDEELESYLLEDVPDPDLEDDDEDVSDDDESDFGRGISHSSGVSRNNSRYDRNRSHSRERGSNMSMDRMGSVGGWLQTINGSRADTLEQRRRRPKLASAFGSTPEVFGSSRGKSIWQSLKNLAKGNPAYSNDATEMLPIQIQHTSLQRGILKSDRHLSLQGRVSAAKERSFNQHGLYGLGILKSDSEPAGVDGVDSSAVNVSSGTIVNVRDPADQDIAIEDTHSPQQDVASKLFKDNNLLQTQVCESPVSEYSSGGLNTPKHIFDPQTSRLGVVFSSATESAKVDSLGLSETLNGHVPGAIPPTEMSIDPYVSHPSDATRQIWRHSHYQPDRPYEIVMDDGLFVTLTRATGTPVSAHSELAQIPITPRPIHEHLFSALLETGETVVPPPTRQIWPQIHDRPDRPFEIVMDEGLLVTLTRATGTPVSTYSQLADIPATPRPIHEHLFSTGSQELDEPSLLPPALLDPHALTSYLHDNPLLIPNATHSQIQQYTPALATTSAHGSFPPRDSTTSNAATPLGRNERTASKSRQQEGPSSSTSTRSNSVLVVDDPELDTNDSQFITQIEGSEPGKSPSSTSSSRSQSKDSRRAEMPSWWRPRPAAHSTTAKRRDKSPGSDDERSVLRASQRYMTMTSVAAADLHEKAMLLHMASLARNKAAAQSNRNGRRVMGNEMEVLEDSNRQQAHAGLRRSKVRPMKAFRSIPKRFPLKPRTLAITCLIITCLTAVTNLVYTIYPKG</sequence>
<dbReference type="PANTHER" id="PTHR16189:SF3">
    <property type="entry name" value="AMINO ACID TRANSPORTER TRANSMEMBRANE DOMAIN-CONTAINING PROTEIN"/>
    <property type="match status" value="1"/>
</dbReference>
<protein>
    <recommendedName>
        <fullName evidence="12">Amino acid transporter transmembrane domain-containing protein</fullName>
    </recommendedName>
</protein>
<evidence type="ECO:0000256" key="5">
    <source>
        <dbReference type="ARBA" id="ARBA00022692"/>
    </source>
</evidence>
<keyword evidence="4" id="KW-0997">Cell inner membrane</keyword>
<dbReference type="Pfam" id="PF03222">
    <property type="entry name" value="Trp_Tyr_perm"/>
    <property type="match status" value="1"/>
</dbReference>
<evidence type="ECO:0000256" key="1">
    <source>
        <dbReference type="ARBA" id="ARBA00004429"/>
    </source>
</evidence>
<feature type="region of interest" description="Disordered" evidence="8">
    <location>
        <begin position="1301"/>
        <end position="1427"/>
    </location>
</feature>
<feature type="transmembrane region" description="Helical" evidence="9">
    <location>
        <begin position="419"/>
        <end position="441"/>
    </location>
</feature>
<feature type="transmembrane region" description="Helical" evidence="9">
    <location>
        <begin position="98"/>
        <end position="119"/>
    </location>
</feature>
<keyword evidence="11" id="KW-1185">Reference proteome</keyword>
<reference evidence="10 11" key="1">
    <citation type="journal article" date="2019" name="Sci. Rep.">
        <title>Comparative genomics of chytrid fungi reveal insights into the obligate biotrophic and pathogenic lifestyle of Synchytrium endobioticum.</title>
        <authorList>
            <person name="van de Vossenberg B.T.L.H."/>
            <person name="Warris S."/>
            <person name="Nguyen H.D.T."/>
            <person name="van Gent-Pelzer M.P.E."/>
            <person name="Joly D.L."/>
            <person name="van de Geest H.C."/>
            <person name="Bonants P.J.M."/>
            <person name="Smith D.S."/>
            <person name="Levesque C.A."/>
            <person name="van der Lee T.A.J."/>
        </authorList>
    </citation>
    <scope>NUCLEOTIDE SEQUENCE [LARGE SCALE GENOMIC DNA]</scope>
    <source>
        <strain evidence="10 11">CBS 675.73</strain>
    </source>
</reference>
<evidence type="ECO:0000313" key="11">
    <source>
        <dbReference type="Proteomes" id="UP000320333"/>
    </source>
</evidence>
<feature type="transmembrane region" description="Helical" evidence="9">
    <location>
        <begin position="66"/>
        <end position="86"/>
    </location>
</feature>
<keyword evidence="5 9" id="KW-0812">Transmembrane</keyword>
<dbReference type="Proteomes" id="UP000320333">
    <property type="component" value="Unassembled WGS sequence"/>
</dbReference>
<evidence type="ECO:0000256" key="8">
    <source>
        <dbReference type="SAM" id="MobiDB-lite"/>
    </source>
</evidence>
<feature type="transmembrane region" description="Helical" evidence="9">
    <location>
        <begin position="1517"/>
        <end position="1538"/>
    </location>
</feature>
<evidence type="ECO:0000256" key="2">
    <source>
        <dbReference type="ARBA" id="ARBA00022448"/>
    </source>
</evidence>
<feature type="compositionally biased region" description="Polar residues" evidence="8">
    <location>
        <begin position="764"/>
        <end position="784"/>
    </location>
</feature>
<dbReference type="GO" id="GO:0003333">
    <property type="term" value="P:amino acid transmembrane transport"/>
    <property type="evidence" value="ECO:0007669"/>
    <property type="project" value="InterPro"/>
</dbReference>
<feature type="region of interest" description="Disordered" evidence="8">
    <location>
        <begin position="816"/>
        <end position="914"/>
    </location>
</feature>
<organism evidence="10 11">
    <name type="scientific">Chytriomyces confervae</name>
    <dbReference type="NCBI Taxonomy" id="246404"/>
    <lineage>
        <taxon>Eukaryota</taxon>
        <taxon>Fungi</taxon>
        <taxon>Fungi incertae sedis</taxon>
        <taxon>Chytridiomycota</taxon>
        <taxon>Chytridiomycota incertae sedis</taxon>
        <taxon>Chytridiomycetes</taxon>
        <taxon>Chytridiales</taxon>
        <taxon>Chytriomycetaceae</taxon>
        <taxon>Chytriomyces</taxon>
    </lineage>
</organism>
<feature type="transmembrane region" description="Helical" evidence="9">
    <location>
        <begin position="212"/>
        <end position="231"/>
    </location>
</feature>
<dbReference type="EMBL" id="QEAP01000048">
    <property type="protein sequence ID" value="TPX76404.1"/>
    <property type="molecule type" value="Genomic_DNA"/>
</dbReference>
<evidence type="ECO:0000256" key="4">
    <source>
        <dbReference type="ARBA" id="ARBA00022519"/>
    </source>
</evidence>
<accession>A0A507FJB1</accession>
<keyword evidence="2" id="KW-0813">Transport</keyword>
<feature type="compositionally biased region" description="Low complexity" evidence="8">
    <location>
        <begin position="1340"/>
        <end position="1349"/>
    </location>
</feature>
<feature type="region of interest" description="Disordered" evidence="8">
    <location>
        <begin position="634"/>
        <end position="687"/>
    </location>
</feature>
<feature type="region of interest" description="Disordered" evidence="8">
    <location>
        <begin position="714"/>
        <end position="784"/>
    </location>
</feature>
<dbReference type="InterPro" id="IPR018227">
    <property type="entry name" value="Amino_acid_transport_2"/>
</dbReference>
<feature type="compositionally biased region" description="Basic and acidic residues" evidence="8">
    <location>
        <begin position="853"/>
        <end position="866"/>
    </location>
</feature>
<evidence type="ECO:0000256" key="6">
    <source>
        <dbReference type="ARBA" id="ARBA00022989"/>
    </source>
</evidence>
<feature type="transmembrane region" description="Helical" evidence="9">
    <location>
        <begin position="238"/>
        <end position="258"/>
    </location>
</feature>
<dbReference type="PANTHER" id="PTHR16189">
    <property type="entry name" value="TRANSMEMBRANE PROTEIN 104-RELATED"/>
    <property type="match status" value="1"/>
</dbReference>
<keyword evidence="7 9" id="KW-0472">Membrane</keyword>
<comment type="subcellular location">
    <subcellularLocation>
        <location evidence="1">Cell inner membrane</location>
        <topology evidence="1">Multi-pass membrane protein</topology>
    </subcellularLocation>
</comment>
<evidence type="ECO:0008006" key="12">
    <source>
        <dbReference type="Google" id="ProtNLM"/>
    </source>
</evidence>
<evidence type="ECO:0000256" key="7">
    <source>
        <dbReference type="ARBA" id="ARBA00023136"/>
    </source>
</evidence>
<gene>
    <name evidence="10" type="ORF">CcCBS67573_g02348</name>
</gene>
<feature type="transmembrane region" description="Helical" evidence="9">
    <location>
        <begin position="356"/>
        <end position="377"/>
    </location>
</feature>
<name>A0A507FJB1_9FUNG</name>
<feature type="compositionally biased region" description="Low complexity" evidence="8">
    <location>
        <begin position="644"/>
        <end position="656"/>
    </location>
</feature>
<feature type="transmembrane region" description="Helical" evidence="9">
    <location>
        <begin position="40"/>
        <end position="60"/>
    </location>
</feature>
<feature type="region of interest" description="Disordered" evidence="8">
    <location>
        <begin position="579"/>
        <end position="611"/>
    </location>
</feature>
<dbReference type="GO" id="GO:0005886">
    <property type="term" value="C:plasma membrane"/>
    <property type="evidence" value="ECO:0007669"/>
    <property type="project" value="UniProtKB-SubCell"/>
</dbReference>
<evidence type="ECO:0000256" key="9">
    <source>
        <dbReference type="SAM" id="Phobius"/>
    </source>
</evidence>
<feature type="compositionally biased region" description="Polar residues" evidence="8">
    <location>
        <begin position="657"/>
        <end position="668"/>
    </location>
</feature>
<evidence type="ECO:0000256" key="3">
    <source>
        <dbReference type="ARBA" id="ARBA00022475"/>
    </source>
</evidence>
<feature type="compositionally biased region" description="Acidic residues" evidence="8">
    <location>
        <begin position="817"/>
        <end position="836"/>
    </location>
</feature>